<feature type="transmembrane region" description="Helical" evidence="6">
    <location>
        <begin position="214"/>
        <end position="235"/>
    </location>
</feature>
<dbReference type="InterPro" id="IPR050638">
    <property type="entry name" value="AA-Vitamin_Transporters"/>
</dbReference>
<accession>A0A543K7Y0</accession>
<keyword evidence="9" id="KW-1185">Reference proteome</keyword>
<feature type="transmembrane region" description="Helical" evidence="6">
    <location>
        <begin position="271"/>
        <end position="288"/>
    </location>
</feature>
<dbReference type="OrthoDB" id="5242975at2"/>
<evidence type="ECO:0000256" key="2">
    <source>
        <dbReference type="ARBA" id="ARBA00007362"/>
    </source>
</evidence>
<evidence type="ECO:0000256" key="5">
    <source>
        <dbReference type="ARBA" id="ARBA00023136"/>
    </source>
</evidence>
<keyword evidence="3 6" id="KW-0812">Transmembrane</keyword>
<dbReference type="InterPro" id="IPR000620">
    <property type="entry name" value="EamA_dom"/>
</dbReference>
<feature type="transmembrane region" description="Helical" evidence="6">
    <location>
        <begin position="45"/>
        <end position="63"/>
    </location>
</feature>
<evidence type="ECO:0000256" key="1">
    <source>
        <dbReference type="ARBA" id="ARBA00004141"/>
    </source>
</evidence>
<keyword evidence="4 6" id="KW-1133">Transmembrane helix</keyword>
<feature type="transmembrane region" description="Helical" evidence="6">
    <location>
        <begin position="75"/>
        <end position="94"/>
    </location>
</feature>
<evidence type="ECO:0000313" key="8">
    <source>
        <dbReference type="EMBL" id="TQM91196.1"/>
    </source>
</evidence>
<evidence type="ECO:0000313" key="9">
    <source>
        <dbReference type="Proteomes" id="UP000315133"/>
    </source>
</evidence>
<protein>
    <submittedName>
        <fullName evidence="8">Threonine/homoserine efflux transporter RhtA</fullName>
    </submittedName>
</protein>
<feature type="transmembrane region" description="Helical" evidence="6">
    <location>
        <begin position="247"/>
        <end position="265"/>
    </location>
</feature>
<feature type="transmembrane region" description="Helical" evidence="6">
    <location>
        <begin position="187"/>
        <end position="208"/>
    </location>
</feature>
<comment type="similarity">
    <text evidence="2">Belongs to the EamA transporter family.</text>
</comment>
<comment type="subcellular location">
    <subcellularLocation>
        <location evidence="1">Membrane</location>
        <topology evidence="1">Multi-pass membrane protein</topology>
    </subcellularLocation>
</comment>
<feature type="transmembrane region" description="Helical" evidence="6">
    <location>
        <begin position="12"/>
        <end position="33"/>
    </location>
</feature>
<dbReference type="SUPFAM" id="SSF103481">
    <property type="entry name" value="Multidrug resistance efflux transporter EmrE"/>
    <property type="match status" value="2"/>
</dbReference>
<comment type="caution">
    <text evidence="8">The sequence shown here is derived from an EMBL/GenBank/DDBJ whole genome shotgun (WGS) entry which is preliminary data.</text>
</comment>
<dbReference type="PANTHER" id="PTHR32322:SF2">
    <property type="entry name" value="EAMA DOMAIN-CONTAINING PROTEIN"/>
    <property type="match status" value="1"/>
</dbReference>
<feature type="domain" description="EamA" evidence="7">
    <location>
        <begin position="18"/>
        <end position="144"/>
    </location>
</feature>
<proteinExistence type="inferred from homology"/>
<evidence type="ECO:0000256" key="6">
    <source>
        <dbReference type="SAM" id="Phobius"/>
    </source>
</evidence>
<dbReference type="RefSeq" id="WP_141820670.1">
    <property type="nucleotide sequence ID" value="NZ_BAAAIL010000001.1"/>
</dbReference>
<feature type="domain" description="EamA" evidence="7">
    <location>
        <begin position="156"/>
        <end position="289"/>
    </location>
</feature>
<dbReference type="AlphaFoldDB" id="A0A543K7Y0"/>
<evidence type="ECO:0000259" key="7">
    <source>
        <dbReference type="Pfam" id="PF00892"/>
    </source>
</evidence>
<dbReference type="InterPro" id="IPR037185">
    <property type="entry name" value="EmrE-like"/>
</dbReference>
<evidence type="ECO:0000256" key="3">
    <source>
        <dbReference type="ARBA" id="ARBA00022692"/>
    </source>
</evidence>
<sequence length="296" mass="30382">MPRPTGAPAALAARDWGMLVAVALMWGSSYYFILLGLEAFPPATVAWLRLLLGVAVLLCVPAARAPLRRRRDLGPTAVLGLTWMAVPFLLFALAQQEIASALAGMVNGAAPLFTAAIATVWLRQRPDRALVVGLVVGFVGVVLLGLPNVDGRASGLGLLMVLLATFLYGVSFNLTGVLQARNGALSVILRAEIVAMLVLTPFGAPGLVGARPGVAVVLAMLALGALGTGLAFVLFTSLVGRVGAPRASITTYLVPVVSLVLGAGLAGERVALLSLAGVALVLVGAWLASGRRRSPA</sequence>
<keyword evidence="5 6" id="KW-0472">Membrane</keyword>
<dbReference type="Proteomes" id="UP000315133">
    <property type="component" value="Unassembled WGS sequence"/>
</dbReference>
<organism evidence="8 9">
    <name type="scientific">Ornithinimicrobium humiphilum</name>
    <dbReference type="NCBI Taxonomy" id="125288"/>
    <lineage>
        <taxon>Bacteria</taxon>
        <taxon>Bacillati</taxon>
        <taxon>Actinomycetota</taxon>
        <taxon>Actinomycetes</taxon>
        <taxon>Micrococcales</taxon>
        <taxon>Ornithinimicrobiaceae</taxon>
        <taxon>Ornithinimicrobium</taxon>
    </lineage>
</organism>
<reference evidence="8 9" key="1">
    <citation type="submission" date="2019-06" db="EMBL/GenBank/DDBJ databases">
        <title>Sequencing the genomes of 1000 actinobacteria strains.</title>
        <authorList>
            <person name="Klenk H.-P."/>
        </authorList>
    </citation>
    <scope>NUCLEOTIDE SEQUENCE [LARGE SCALE GENOMIC DNA]</scope>
    <source>
        <strain evidence="8 9">DSM 12362</strain>
    </source>
</reference>
<gene>
    <name evidence="8" type="ORF">FB476_2932</name>
</gene>
<dbReference type="Pfam" id="PF00892">
    <property type="entry name" value="EamA"/>
    <property type="match status" value="2"/>
</dbReference>
<dbReference type="EMBL" id="VFPU01000002">
    <property type="protein sequence ID" value="TQM91196.1"/>
    <property type="molecule type" value="Genomic_DNA"/>
</dbReference>
<dbReference type="PANTHER" id="PTHR32322">
    <property type="entry name" value="INNER MEMBRANE TRANSPORTER"/>
    <property type="match status" value="1"/>
</dbReference>
<feature type="transmembrane region" description="Helical" evidence="6">
    <location>
        <begin position="155"/>
        <end position="175"/>
    </location>
</feature>
<dbReference type="GO" id="GO:0016020">
    <property type="term" value="C:membrane"/>
    <property type="evidence" value="ECO:0007669"/>
    <property type="project" value="UniProtKB-SubCell"/>
</dbReference>
<feature type="transmembrane region" description="Helical" evidence="6">
    <location>
        <begin position="129"/>
        <end position="149"/>
    </location>
</feature>
<evidence type="ECO:0000256" key="4">
    <source>
        <dbReference type="ARBA" id="ARBA00022989"/>
    </source>
</evidence>
<feature type="transmembrane region" description="Helical" evidence="6">
    <location>
        <begin position="100"/>
        <end position="122"/>
    </location>
</feature>
<name>A0A543K7Y0_9MICO</name>